<evidence type="ECO:0000256" key="8">
    <source>
        <dbReference type="PROSITE-ProRule" id="PRU00146"/>
    </source>
</evidence>
<gene>
    <name evidence="12" type="ORF">AG1IA_04093</name>
</gene>
<feature type="compositionally biased region" description="Polar residues" evidence="10">
    <location>
        <begin position="457"/>
        <end position="466"/>
    </location>
</feature>
<evidence type="ECO:0000256" key="6">
    <source>
        <dbReference type="ARBA" id="ARBA00023242"/>
    </source>
</evidence>
<keyword evidence="4 8" id="KW-0863">Zinc-finger</keyword>
<keyword evidence="3 7" id="KW-0479">Metal-binding</keyword>
<dbReference type="InterPro" id="IPR001965">
    <property type="entry name" value="Znf_PHD"/>
</dbReference>
<feature type="compositionally biased region" description="Polar residues" evidence="10">
    <location>
        <begin position="679"/>
        <end position="689"/>
    </location>
</feature>
<evidence type="ECO:0000259" key="11">
    <source>
        <dbReference type="PROSITE" id="PS50016"/>
    </source>
</evidence>
<feature type="binding site" evidence="7">
    <location>
        <position position="555"/>
    </location>
    <ligand>
        <name>Zn(2+)</name>
        <dbReference type="ChEBI" id="CHEBI:29105"/>
        <label>1</label>
    </ligand>
</feature>
<protein>
    <submittedName>
        <fullName evidence="12">PHD domain-containing protein</fullName>
    </submittedName>
</protein>
<feature type="coiled-coil region" evidence="9">
    <location>
        <begin position="25"/>
        <end position="59"/>
    </location>
</feature>
<feature type="compositionally biased region" description="Basic and acidic residues" evidence="10">
    <location>
        <begin position="623"/>
        <end position="635"/>
    </location>
</feature>
<dbReference type="InterPro" id="IPR019786">
    <property type="entry name" value="Zinc_finger_PHD-type_CS"/>
</dbReference>
<evidence type="ECO:0000256" key="3">
    <source>
        <dbReference type="ARBA" id="ARBA00022723"/>
    </source>
</evidence>
<dbReference type="SMART" id="SM00249">
    <property type="entry name" value="PHD"/>
    <property type="match status" value="1"/>
</dbReference>
<evidence type="ECO:0000313" key="12">
    <source>
        <dbReference type="EMBL" id="ELU41879.1"/>
    </source>
</evidence>
<evidence type="ECO:0000256" key="4">
    <source>
        <dbReference type="ARBA" id="ARBA00022771"/>
    </source>
</evidence>
<dbReference type="PANTHER" id="PTHR10333">
    <property type="entry name" value="INHIBITOR OF GROWTH PROTEIN"/>
    <property type="match status" value="1"/>
</dbReference>
<feature type="compositionally biased region" description="Polar residues" evidence="10">
    <location>
        <begin position="755"/>
        <end position="764"/>
    </location>
</feature>
<evidence type="ECO:0000256" key="10">
    <source>
        <dbReference type="SAM" id="MobiDB-lite"/>
    </source>
</evidence>
<feature type="compositionally biased region" description="Basic and acidic residues" evidence="10">
    <location>
        <begin position="120"/>
        <end position="129"/>
    </location>
</feature>
<feature type="compositionally biased region" description="Low complexity" evidence="10">
    <location>
        <begin position="401"/>
        <end position="410"/>
    </location>
</feature>
<feature type="binding site" evidence="7">
    <location>
        <position position="544"/>
    </location>
    <ligand>
        <name>Zn(2+)</name>
        <dbReference type="ChEBI" id="CHEBI:29105"/>
        <label>2</label>
    </ligand>
</feature>
<accession>L8WZT9</accession>
<dbReference type="Gene3D" id="3.30.40.10">
    <property type="entry name" value="Zinc/RING finger domain, C3HC4 (zinc finger)"/>
    <property type="match status" value="1"/>
</dbReference>
<dbReference type="AlphaFoldDB" id="L8WZT9"/>
<feature type="binding site" evidence="7">
    <location>
        <position position="530"/>
    </location>
    <ligand>
        <name>Zn(2+)</name>
        <dbReference type="ChEBI" id="CHEBI:29105"/>
        <label>1</label>
    </ligand>
</feature>
<feature type="binding site" evidence="7">
    <location>
        <position position="573"/>
    </location>
    <ligand>
        <name>Zn(2+)</name>
        <dbReference type="ChEBI" id="CHEBI:29105"/>
        <label>2</label>
    </ligand>
</feature>
<dbReference type="InterPro" id="IPR013083">
    <property type="entry name" value="Znf_RING/FYVE/PHD"/>
</dbReference>
<feature type="domain" description="PHD-type" evidence="11">
    <location>
        <begin position="527"/>
        <end position="579"/>
    </location>
</feature>
<feature type="binding site" evidence="7">
    <location>
        <position position="558"/>
    </location>
    <ligand>
        <name>Zn(2+)</name>
        <dbReference type="ChEBI" id="CHEBI:29105"/>
        <label>1</label>
    </ligand>
</feature>
<feature type="compositionally biased region" description="Polar residues" evidence="10">
    <location>
        <begin position="704"/>
        <end position="721"/>
    </location>
</feature>
<dbReference type="GO" id="GO:0000785">
    <property type="term" value="C:chromatin"/>
    <property type="evidence" value="ECO:0007669"/>
    <property type="project" value="UniProtKB-ARBA"/>
</dbReference>
<dbReference type="InterPro" id="IPR011011">
    <property type="entry name" value="Znf_FYVE_PHD"/>
</dbReference>
<dbReference type="EMBL" id="AFRT01000979">
    <property type="protein sequence ID" value="ELU41879.1"/>
    <property type="molecule type" value="Genomic_DNA"/>
</dbReference>
<dbReference type="SUPFAM" id="SSF57903">
    <property type="entry name" value="FYVE/PHD zinc finger"/>
    <property type="match status" value="1"/>
</dbReference>
<feature type="compositionally biased region" description="Polar residues" evidence="10">
    <location>
        <begin position="610"/>
        <end position="622"/>
    </location>
</feature>
<evidence type="ECO:0000313" key="13">
    <source>
        <dbReference type="Proteomes" id="UP000011668"/>
    </source>
</evidence>
<dbReference type="GO" id="GO:0008270">
    <property type="term" value="F:zinc ion binding"/>
    <property type="evidence" value="ECO:0007669"/>
    <property type="project" value="UniProtKB-KW"/>
</dbReference>
<feature type="region of interest" description="Disordered" evidence="10">
    <location>
        <begin position="391"/>
        <end position="525"/>
    </location>
</feature>
<feature type="binding site" evidence="7">
    <location>
        <position position="532"/>
    </location>
    <ligand>
        <name>Zn(2+)</name>
        <dbReference type="ChEBI" id="CHEBI:29105"/>
        <label>1</label>
    </ligand>
</feature>
<dbReference type="OrthoDB" id="10249920at2759"/>
<keyword evidence="13" id="KW-1185">Reference proteome</keyword>
<organism evidence="12 13">
    <name type="scientific">Thanatephorus cucumeris (strain AG1-IA)</name>
    <name type="common">Rice sheath blight fungus</name>
    <name type="synonym">Rhizoctonia solani</name>
    <dbReference type="NCBI Taxonomy" id="983506"/>
    <lineage>
        <taxon>Eukaryota</taxon>
        <taxon>Fungi</taxon>
        <taxon>Dikarya</taxon>
        <taxon>Basidiomycota</taxon>
        <taxon>Agaricomycotina</taxon>
        <taxon>Agaricomycetes</taxon>
        <taxon>Cantharellales</taxon>
        <taxon>Ceratobasidiaceae</taxon>
        <taxon>Rhizoctonia</taxon>
        <taxon>Rhizoctonia solani AG-1</taxon>
    </lineage>
</organism>
<feature type="compositionally biased region" description="Basic and acidic residues" evidence="10">
    <location>
        <begin position="418"/>
        <end position="427"/>
    </location>
</feature>
<evidence type="ECO:0000256" key="1">
    <source>
        <dbReference type="ARBA" id="ARBA00004123"/>
    </source>
</evidence>
<comment type="similarity">
    <text evidence="2">Belongs to the ING family.</text>
</comment>
<feature type="binding site" evidence="7">
    <location>
        <position position="576"/>
    </location>
    <ligand>
        <name>Zn(2+)</name>
        <dbReference type="ChEBI" id="CHEBI:29105"/>
        <label>2</label>
    </ligand>
</feature>
<dbReference type="InterPro" id="IPR019787">
    <property type="entry name" value="Znf_PHD-finger"/>
</dbReference>
<sequence length="1029" mass="113824">MAYPPHADPDHSRWQRELENLQYINHQLRVDLEDAQGALSQAKQEAAAYRDEIVDLKNKIEVFWDSIEGARAMCEFVRSFPNYNYRDSHKRSREADERERMSRKAQRLEPPPVAGSSAPGRDRDREGSRRGYPPEAGVAAPYPQEHDYRALPRGQPHLTVPVAGTDKHAYPNGRSPYDTHPPGPYPDPAHPHVDPTRGHSASPHLATRIPTHPGHRHDPSGYPPDGQGIPTHARRESGDPMMIPRQRRPPNAEQGTTRSSPSPSAPPQHVPGAPMDANLNRPALPPAGAIIIHPPAAFQVSFTDLQPGIFLDRSDFGAEYPPNLDPPQGLQAVRCLFCDKHYSGANARSLWRRHVMGKHDFTMKGQRASTVRNRHMGKYSFVFLAHAPAASPVQPPPAAPSRPTDARAPAQPGQSKSKRADGEGEHPESEDEHEPFDYQRHRGTNGRKGPEGPPPATSNGNGTANPLTHAALENWNKGSGAGSGGDVARWQGQGPVPGKPSAPGHPGAPKPEDEEQTVASHEADRQREWCLCRRPDSWGEMIRCDMPTCAIQWYHLRCVGLDAAAKARDEWICEDCNRKNAQRRQEAHRDGPLSAVQDKDRAPALRTPEPGTSTHQAQNKTSTRPEGRDPSRREQDEDVVMRTTDSNTREQRGNDSNVSDDEPSRGGARKTQARRVLSEPQSSAVAQQGDQRDAPTAATDARSETTPGPTTDDNTRQSESPDQAKAGGTPKKKGWKGYALVPVPDGAEPAPQREYTPQTVTTPGGSRRTRSGKSFFPEDGVSASDGERQQSAFLFGMSGFELRDLIFTCAWRRREFEKNWRDRVQEISFPIWGNRLSMHPIMLFDAEDHGILVNGEVCIGNNVGIEKLSVCGRRGCNLVGGVNSYKIYHMRARGALAPKAVRGKPTISSKQLNRINRTQKSGGLAIQASFNEAIGISRLGSCILVWIESEQSQAHSHHIRDWGKASAQCKRPPIYMHHGVSVKWLKNLKPSKAAVGSILFKLQWSARETYTRRSVYDRRKLSGFVRHSE</sequence>
<evidence type="ECO:0000256" key="5">
    <source>
        <dbReference type="ARBA" id="ARBA00022833"/>
    </source>
</evidence>
<dbReference type="PROSITE" id="PS50016">
    <property type="entry name" value="ZF_PHD_2"/>
    <property type="match status" value="1"/>
</dbReference>
<dbReference type="HOGENOM" id="CLU_294596_0_0_1"/>
<keyword evidence="9" id="KW-0175">Coiled coil</keyword>
<feature type="compositionally biased region" description="Basic and acidic residues" evidence="10">
    <location>
        <begin position="93"/>
        <end position="102"/>
    </location>
</feature>
<dbReference type="GO" id="GO:0005634">
    <property type="term" value="C:nucleus"/>
    <property type="evidence" value="ECO:0007669"/>
    <property type="project" value="UniProtKB-SubCell"/>
</dbReference>
<dbReference type="InterPro" id="IPR028651">
    <property type="entry name" value="ING_fam"/>
</dbReference>
<dbReference type="STRING" id="983506.L8WZT9"/>
<reference evidence="12 13" key="1">
    <citation type="journal article" date="2013" name="Nat. Commun.">
        <title>The evolution and pathogenic mechanisms of the rice sheath blight pathogen.</title>
        <authorList>
            <person name="Zheng A."/>
            <person name="Lin R."/>
            <person name="Xu L."/>
            <person name="Qin P."/>
            <person name="Tang C."/>
            <person name="Ai P."/>
            <person name="Zhang D."/>
            <person name="Liu Y."/>
            <person name="Sun Z."/>
            <person name="Feng H."/>
            <person name="Wang Y."/>
            <person name="Chen Y."/>
            <person name="Liang X."/>
            <person name="Fu R."/>
            <person name="Li Q."/>
            <person name="Zhang J."/>
            <person name="Yu X."/>
            <person name="Xie Z."/>
            <person name="Ding L."/>
            <person name="Guan P."/>
            <person name="Tang J."/>
            <person name="Liang Y."/>
            <person name="Wang S."/>
            <person name="Deng Q."/>
            <person name="Li S."/>
            <person name="Zhu J."/>
            <person name="Wang L."/>
            <person name="Liu H."/>
            <person name="Li P."/>
        </authorList>
    </citation>
    <scope>NUCLEOTIDE SEQUENCE [LARGE SCALE GENOMIC DNA]</scope>
    <source>
        <strain evidence="13">AG-1 IA</strain>
    </source>
</reference>
<dbReference type="PROSITE" id="PS01359">
    <property type="entry name" value="ZF_PHD_1"/>
    <property type="match status" value="1"/>
</dbReference>
<feature type="region of interest" description="Disordered" evidence="10">
    <location>
        <begin position="583"/>
        <end position="784"/>
    </location>
</feature>
<dbReference type="Proteomes" id="UP000011668">
    <property type="component" value="Unassembled WGS sequence"/>
</dbReference>
<feature type="region of interest" description="Disordered" evidence="10">
    <location>
        <begin position="86"/>
        <end position="281"/>
    </location>
</feature>
<evidence type="ECO:0000256" key="7">
    <source>
        <dbReference type="PIRSR" id="PIRSR628651-51"/>
    </source>
</evidence>
<comment type="subcellular location">
    <subcellularLocation>
        <location evidence="1">Nucleus</location>
    </subcellularLocation>
</comment>
<evidence type="ECO:0000256" key="2">
    <source>
        <dbReference type="ARBA" id="ARBA00010210"/>
    </source>
</evidence>
<feature type="binding site" evidence="7">
    <location>
        <position position="549"/>
    </location>
    <ligand>
        <name>Zn(2+)</name>
        <dbReference type="ChEBI" id="CHEBI:29105"/>
        <label>2</label>
    </ligand>
</feature>
<evidence type="ECO:0000256" key="9">
    <source>
        <dbReference type="SAM" id="Coils"/>
    </source>
</evidence>
<keyword evidence="6" id="KW-0539">Nucleus</keyword>
<keyword evidence="5 7" id="KW-0862">Zinc</keyword>
<comment type="caution">
    <text evidence="12">The sequence shown here is derived from an EMBL/GenBank/DDBJ whole genome shotgun (WGS) entry which is preliminary data.</text>
</comment>
<proteinExistence type="inferred from homology"/>
<feature type="compositionally biased region" description="Basic and acidic residues" evidence="10">
    <location>
        <begin position="583"/>
        <end position="603"/>
    </location>
</feature>
<name>L8WZT9_THACA</name>
<feature type="compositionally biased region" description="Pro residues" evidence="10">
    <location>
        <begin position="179"/>
        <end position="188"/>
    </location>
</feature>